<reference evidence="2 3" key="1">
    <citation type="journal article" date="2015" name="Genome Announc.">
        <title>Complete Genome Sequencing of Stenotrophomonas acidaminiphila ZAC14D2_NAIMI4_2, a Multidrug-Resistant Strain Isolated from Sediments of a Polluted River in Mexico, Uncovers New Antibiotic Resistance Genes and a Novel Class-II Lasso Peptide Biosynthesis Gene Cluster.</title>
        <authorList>
            <person name="Vinuesa P."/>
            <person name="Ochoa-Sanchez L.E."/>
        </authorList>
    </citation>
    <scope>NUCLEOTIDE SEQUENCE [LARGE SCALE GENOMIC DNA]</scope>
    <source>
        <strain evidence="2 3">ZAC14D2_NAIMI4_2</strain>
    </source>
</reference>
<protein>
    <submittedName>
        <fullName evidence="2">Cleavage protein</fullName>
    </submittedName>
</protein>
<accession>A0A0S1B2I8</accession>
<keyword evidence="1" id="KW-0472">Membrane</keyword>
<organism evidence="2 3">
    <name type="scientific">Stenotrophomonas acidaminiphila</name>
    <dbReference type="NCBI Taxonomy" id="128780"/>
    <lineage>
        <taxon>Bacteria</taxon>
        <taxon>Pseudomonadati</taxon>
        <taxon>Pseudomonadota</taxon>
        <taxon>Gammaproteobacteria</taxon>
        <taxon>Lysobacterales</taxon>
        <taxon>Lysobacteraceae</taxon>
        <taxon>Stenotrophomonas</taxon>
    </lineage>
</organism>
<name>A0A0S1B2I8_9GAMM</name>
<dbReference type="InterPro" id="IPR012902">
    <property type="entry name" value="N_methyl_site"/>
</dbReference>
<evidence type="ECO:0000313" key="3">
    <source>
        <dbReference type="Proteomes" id="UP000061010"/>
    </source>
</evidence>
<keyword evidence="1" id="KW-0812">Transmembrane</keyword>
<dbReference type="KEGG" id="sacz:AOT14_28940"/>
<dbReference type="Proteomes" id="UP000061010">
    <property type="component" value="Chromosome"/>
</dbReference>
<keyword evidence="3" id="KW-1185">Reference proteome</keyword>
<dbReference type="PATRIC" id="fig|128780.6.peg.2926"/>
<dbReference type="InterPro" id="IPR045584">
    <property type="entry name" value="Pilin-like"/>
</dbReference>
<proteinExistence type="predicted"/>
<dbReference type="EMBL" id="CP012900">
    <property type="protein sequence ID" value="ALJ29247.1"/>
    <property type="molecule type" value="Genomic_DNA"/>
</dbReference>
<dbReference type="Gene3D" id="3.30.700.10">
    <property type="entry name" value="Glycoprotein, Type 4 Pilin"/>
    <property type="match status" value="1"/>
</dbReference>
<dbReference type="SUPFAM" id="SSF54523">
    <property type="entry name" value="Pili subunits"/>
    <property type="match status" value="1"/>
</dbReference>
<gene>
    <name evidence="2" type="ORF">AOT14_28940</name>
</gene>
<feature type="transmembrane region" description="Helical" evidence="1">
    <location>
        <begin position="20"/>
        <end position="41"/>
    </location>
</feature>
<sequence>MQPRHRPARLGPGTRSGFSLVELAVVVSVLGLLTMTALSAFDNLGLARRHNAARAHAETARQALHAFALRNKRLPCPDQSSTGDTGFEGSNGTCSANGNVGWLPYASLGLDVPVRGERLRYGVHRGTASTDLVVPVRESADQPDLEYAGGFGSALSRIVAANTIAPLPSQPHYISGGTPTQCAGGGTGTRMVNPAFVLVAPVGARDGGSGDAAFDGANNRAFAQGNGTCVTPPDYPGDERYDDLVVAESATALLGWLMATTR</sequence>
<evidence type="ECO:0000256" key="1">
    <source>
        <dbReference type="SAM" id="Phobius"/>
    </source>
</evidence>
<dbReference type="PROSITE" id="PS00409">
    <property type="entry name" value="PROKAR_NTER_METHYL"/>
    <property type="match status" value="1"/>
</dbReference>
<evidence type="ECO:0000313" key="2">
    <source>
        <dbReference type="EMBL" id="ALJ29247.1"/>
    </source>
</evidence>
<keyword evidence="1" id="KW-1133">Transmembrane helix</keyword>
<dbReference type="NCBIfam" id="TIGR02532">
    <property type="entry name" value="IV_pilin_GFxxxE"/>
    <property type="match status" value="1"/>
</dbReference>
<dbReference type="AlphaFoldDB" id="A0A0S1B2I8"/>